<dbReference type="STRING" id="45607.A0A2T0FFQ4"/>
<dbReference type="GO" id="GO:0005737">
    <property type="term" value="C:cytoplasm"/>
    <property type="evidence" value="ECO:0007669"/>
    <property type="project" value="TreeGrafter"/>
</dbReference>
<reference evidence="9 10" key="1">
    <citation type="submission" date="2017-04" db="EMBL/GenBank/DDBJ databases">
        <title>Genome sequencing of [Candida] sorbophila.</title>
        <authorList>
            <person name="Ahn J.O."/>
        </authorList>
    </citation>
    <scope>NUCLEOTIDE SEQUENCE [LARGE SCALE GENOMIC DNA]</scope>
    <source>
        <strain evidence="9 10">DS02</strain>
    </source>
</reference>
<comment type="similarity">
    <text evidence="2">Belongs to the aerobic coproporphyrinogen-III oxidase family.</text>
</comment>
<evidence type="ECO:0000256" key="8">
    <source>
        <dbReference type="SAM" id="MobiDB-lite"/>
    </source>
</evidence>
<dbReference type="FunFam" id="3.40.1500.10:FF:000002">
    <property type="entry name" value="oxygen-dependent coproporphyrinogen-III oxidase, mitochondrial"/>
    <property type="match status" value="1"/>
</dbReference>
<evidence type="ECO:0000256" key="7">
    <source>
        <dbReference type="ARBA" id="ARBA00023244"/>
    </source>
</evidence>
<dbReference type="OrthoDB" id="15318at2759"/>
<evidence type="ECO:0000256" key="5">
    <source>
        <dbReference type="ARBA" id="ARBA00023002"/>
    </source>
</evidence>
<dbReference type="AlphaFoldDB" id="A0A2T0FFQ4"/>
<dbReference type="RefSeq" id="XP_024663767.1">
    <property type="nucleotide sequence ID" value="XM_024807999.1"/>
</dbReference>
<evidence type="ECO:0000256" key="2">
    <source>
        <dbReference type="ARBA" id="ARBA00010644"/>
    </source>
</evidence>
<comment type="caution">
    <text evidence="9">The sequence shown here is derived from an EMBL/GenBank/DDBJ whole genome shotgun (WGS) entry which is preliminary data.</text>
</comment>
<comment type="subunit">
    <text evidence="3">Homodimer.</text>
</comment>
<dbReference type="EC" id="1.3.3.3" evidence="4"/>
<feature type="region of interest" description="Disordered" evidence="8">
    <location>
        <begin position="1"/>
        <end position="24"/>
    </location>
</feature>
<evidence type="ECO:0000256" key="6">
    <source>
        <dbReference type="ARBA" id="ARBA00023133"/>
    </source>
</evidence>
<name>A0A2T0FFQ4_9ASCO</name>
<comment type="pathway">
    <text evidence="1">Porphyrin-containing compound metabolism; protoporphyrin-IX biosynthesis; protoporphyrinogen-IX from coproporphyrinogen-III (O2 route): step 1/1.</text>
</comment>
<organism evidence="9 10">
    <name type="scientific">Wickerhamiella sorbophila</name>
    <dbReference type="NCBI Taxonomy" id="45607"/>
    <lineage>
        <taxon>Eukaryota</taxon>
        <taxon>Fungi</taxon>
        <taxon>Dikarya</taxon>
        <taxon>Ascomycota</taxon>
        <taxon>Saccharomycotina</taxon>
        <taxon>Dipodascomycetes</taxon>
        <taxon>Dipodascales</taxon>
        <taxon>Trichomonascaceae</taxon>
        <taxon>Wickerhamiella</taxon>
    </lineage>
</organism>
<dbReference type="SUPFAM" id="SSF102886">
    <property type="entry name" value="Coproporphyrinogen III oxidase"/>
    <property type="match status" value="1"/>
</dbReference>
<sequence length="333" mass="38263">MTTEVSTATQAQQAKSQHTLAPSGSMRARMEALIRQKQNEIVGAMEKIDGKQFFRDHWERPDGTGEGITAAIEDGNVIERGGALISVVHGKLPEAAVRKMRENHSSLRDKPDGDLPYWVCGLSMIMHPRNPMAPTVHLNYRYFETQNEDGSPQAWWFGGGADLTPYYLFEEDAKLFHKCLKNACDKYDPRYYPDFKAWCDKYFVNHHRGEARGIGGIFFDDLVDEDPEKVFSFVTACFNAFLESYPVILERRKDMPFTPEQKQWQLIRRGRYVEFNLLHDRGTQFGILAPGARIESILISLPLNVSWRYNFHPKEGSEEAKLVEVLKSPREWV</sequence>
<keyword evidence="10" id="KW-1185">Reference proteome</keyword>
<gene>
    <name evidence="9" type="ORF">B9G98_01441</name>
</gene>
<keyword evidence="7" id="KW-0627">Porphyrin biosynthesis</keyword>
<accession>A0A2T0FFQ4</accession>
<dbReference type="GO" id="GO:0006782">
    <property type="term" value="P:protoporphyrinogen IX biosynthetic process"/>
    <property type="evidence" value="ECO:0007669"/>
    <property type="project" value="UniProtKB-UniPathway"/>
</dbReference>
<keyword evidence="6" id="KW-0350">Heme biosynthesis</keyword>
<dbReference type="PIRSF" id="PIRSF000166">
    <property type="entry name" value="Coproporphyri_ox"/>
    <property type="match status" value="1"/>
</dbReference>
<dbReference type="UniPathway" id="UPA00251">
    <property type="reaction ID" value="UER00322"/>
</dbReference>
<dbReference type="NCBIfam" id="NF003727">
    <property type="entry name" value="PRK05330.1"/>
    <property type="match status" value="1"/>
</dbReference>
<dbReference type="GO" id="GO:0004109">
    <property type="term" value="F:coproporphyrinogen oxidase activity"/>
    <property type="evidence" value="ECO:0007669"/>
    <property type="project" value="UniProtKB-EC"/>
</dbReference>
<evidence type="ECO:0000256" key="3">
    <source>
        <dbReference type="ARBA" id="ARBA00011738"/>
    </source>
</evidence>
<evidence type="ECO:0000256" key="1">
    <source>
        <dbReference type="ARBA" id="ARBA00005168"/>
    </source>
</evidence>
<evidence type="ECO:0000256" key="4">
    <source>
        <dbReference type="ARBA" id="ARBA00012869"/>
    </source>
</evidence>
<dbReference type="InterPro" id="IPR001260">
    <property type="entry name" value="Coprogen_oxidase_aer"/>
</dbReference>
<dbReference type="Gene3D" id="3.40.1500.10">
    <property type="entry name" value="Coproporphyrinogen III oxidase, aerobic"/>
    <property type="match status" value="1"/>
</dbReference>
<dbReference type="EMBL" id="NDIQ01000001">
    <property type="protein sequence ID" value="PRT53821.1"/>
    <property type="molecule type" value="Genomic_DNA"/>
</dbReference>
<dbReference type="GeneID" id="36515190"/>
<evidence type="ECO:0000313" key="9">
    <source>
        <dbReference type="EMBL" id="PRT53821.1"/>
    </source>
</evidence>
<keyword evidence="5" id="KW-0560">Oxidoreductase</keyword>
<dbReference type="PRINTS" id="PR00073">
    <property type="entry name" value="COPRGNOXDASE"/>
</dbReference>
<protein>
    <recommendedName>
        <fullName evidence="4">coproporphyrinogen oxidase</fullName>
        <ecNumber evidence="4">1.3.3.3</ecNumber>
    </recommendedName>
</protein>
<dbReference type="Pfam" id="PF01218">
    <property type="entry name" value="Coprogen_oxidas"/>
    <property type="match status" value="1"/>
</dbReference>
<dbReference type="PANTHER" id="PTHR10755:SF0">
    <property type="entry name" value="OXYGEN-DEPENDENT COPROPORPHYRINOGEN-III OXIDASE, MITOCHONDRIAL"/>
    <property type="match status" value="1"/>
</dbReference>
<proteinExistence type="inferred from homology"/>
<dbReference type="PANTHER" id="PTHR10755">
    <property type="entry name" value="COPROPORPHYRINOGEN III OXIDASE, MITOCHONDRIAL"/>
    <property type="match status" value="1"/>
</dbReference>
<dbReference type="Proteomes" id="UP000238350">
    <property type="component" value="Unassembled WGS sequence"/>
</dbReference>
<evidence type="ECO:0000313" key="10">
    <source>
        <dbReference type="Proteomes" id="UP000238350"/>
    </source>
</evidence>
<dbReference type="InterPro" id="IPR036406">
    <property type="entry name" value="Coprogen_oxidase_aer_sf"/>
</dbReference>